<comment type="similarity">
    <text evidence="1">Belongs to the LysR transcriptional regulatory family.</text>
</comment>
<keyword evidence="2" id="KW-0805">Transcription regulation</keyword>
<accession>A0A1H3SXZ3</accession>
<dbReference type="Pfam" id="PF03466">
    <property type="entry name" value="LysR_substrate"/>
    <property type="match status" value="1"/>
</dbReference>
<feature type="domain" description="HTH lysR-type" evidence="5">
    <location>
        <begin position="9"/>
        <end position="66"/>
    </location>
</feature>
<keyword evidence="7" id="KW-1185">Reference proteome</keyword>
<name>A0A1H3SXZ3_9PSEU</name>
<dbReference type="Proteomes" id="UP000199529">
    <property type="component" value="Unassembled WGS sequence"/>
</dbReference>
<dbReference type="GO" id="GO:0000976">
    <property type="term" value="F:transcription cis-regulatory region binding"/>
    <property type="evidence" value="ECO:0007669"/>
    <property type="project" value="TreeGrafter"/>
</dbReference>
<dbReference type="InterPro" id="IPR005119">
    <property type="entry name" value="LysR_subst-bd"/>
</dbReference>
<dbReference type="SUPFAM" id="SSF46785">
    <property type="entry name" value="Winged helix' DNA-binding domain"/>
    <property type="match status" value="1"/>
</dbReference>
<evidence type="ECO:0000256" key="2">
    <source>
        <dbReference type="ARBA" id="ARBA00023015"/>
    </source>
</evidence>
<reference evidence="7" key="1">
    <citation type="submission" date="2016-10" db="EMBL/GenBank/DDBJ databases">
        <authorList>
            <person name="Varghese N."/>
            <person name="Submissions S."/>
        </authorList>
    </citation>
    <scope>NUCLEOTIDE SEQUENCE [LARGE SCALE GENOMIC DNA]</scope>
    <source>
        <strain evidence="7">CGMCC 4.3530</strain>
    </source>
</reference>
<evidence type="ECO:0000256" key="4">
    <source>
        <dbReference type="ARBA" id="ARBA00023163"/>
    </source>
</evidence>
<dbReference type="Gene3D" id="3.40.190.10">
    <property type="entry name" value="Periplasmic binding protein-like II"/>
    <property type="match status" value="2"/>
</dbReference>
<keyword evidence="4" id="KW-0804">Transcription</keyword>
<dbReference type="Gene3D" id="1.10.10.10">
    <property type="entry name" value="Winged helix-like DNA-binding domain superfamily/Winged helix DNA-binding domain"/>
    <property type="match status" value="1"/>
</dbReference>
<sequence>MAQLSPRMPEIGALEVLLSVARLGSLNRAAKEHGISQPAVSSRIRYMERLIGVPLLERSTSGSRLTPAGALVADWARDVVESAAVLDAGISALRAERAHELGVAASMTAAEYLVPGWLVALHEQAPELKVSLRLANSADVAMLVLGGEVELGFVEGPSVPEGLDSQDVAADRLEVVVAPRHPWSLRRTPVPATELVATPLIQREPGSGTRYTLERVLAAFGPLAPPLLEASSTTAVRSAAAAGVAPAVISSLAVAGDLVERRLVAVPVEGIDMRRVIRAVWRSGHQLLGPVRDLVGVATRSRHATRRLHD</sequence>
<dbReference type="STRING" id="418495.SAMN05216215_107125"/>
<dbReference type="RefSeq" id="WP_342743226.1">
    <property type="nucleotide sequence ID" value="NZ_FNOK01000071.1"/>
</dbReference>
<gene>
    <name evidence="6" type="ORF">SAMN05216215_107125</name>
</gene>
<protein>
    <submittedName>
        <fullName evidence="6">ModE molybdate transport repressor domain-containing protein</fullName>
    </submittedName>
</protein>
<dbReference type="PROSITE" id="PS50931">
    <property type="entry name" value="HTH_LYSR"/>
    <property type="match status" value="1"/>
</dbReference>
<dbReference type="InterPro" id="IPR036390">
    <property type="entry name" value="WH_DNA-bd_sf"/>
</dbReference>
<dbReference type="InterPro" id="IPR036388">
    <property type="entry name" value="WH-like_DNA-bd_sf"/>
</dbReference>
<dbReference type="EMBL" id="FNOK01000071">
    <property type="protein sequence ID" value="SDZ41959.1"/>
    <property type="molecule type" value="Genomic_DNA"/>
</dbReference>
<keyword evidence="3" id="KW-0238">DNA-binding</keyword>
<dbReference type="PANTHER" id="PTHR30126:SF39">
    <property type="entry name" value="HTH-TYPE TRANSCRIPTIONAL REGULATOR CYSL"/>
    <property type="match status" value="1"/>
</dbReference>
<evidence type="ECO:0000256" key="1">
    <source>
        <dbReference type="ARBA" id="ARBA00009437"/>
    </source>
</evidence>
<dbReference type="SUPFAM" id="SSF53850">
    <property type="entry name" value="Periplasmic binding protein-like II"/>
    <property type="match status" value="1"/>
</dbReference>
<dbReference type="InterPro" id="IPR000847">
    <property type="entry name" value="LysR_HTH_N"/>
</dbReference>
<organism evidence="6 7">
    <name type="scientific">Saccharopolyspora shandongensis</name>
    <dbReference type="NCBI Taxonomy" id="418495"/>
    <lineage>
        <taxon>Bacteria</taxon>
        <taxon>Bacillati</taxon>
        <taxon>Actinomycetota</taxon>
        <taxon>Actinomycetes</taxon>
        <taxon>Pseudonocardiales</taxon>
        <taxon>Pseudonocardiaceae</taxon>
        <taxon>Saccharopolyspora</taxon>
    </lineage>
</organism>
<dbReference type="GO" id="GO:0003700">
    <property type="term" value="F:DNA-binding transcription factor activity"/>
    <property type="evidence" value="ECO:0007669"/>
    <property type="project" value="InterPro"/>
</dbReference>
<evidence type="ECO:0000313" key="7">
    <source>
        <dbReference type="Proteomes" id="UP000199529"/>
    </source>
</evidence>
<evidence type="ECO:0000256" key="3">
    <source>
        <dbReference type="ARBA" id="ARBA00023125"/>
    </source>
</evidence>
<evidence type="ECO:0000313" key="6">
    <source>
        <dbReference type="EMBL" id="SDZ41959.1"/>
    </source>
</evidence>
<dbReference type="PANTHER" id="PTHR30126">
    <property type="entry name" value="HTH-TYPE TRANSCRIPTIONAL REGULATOR"/>
    <property type="match status" value="1"/>
</dbReference>
<dbReference type="Pfam" id="PF00126">
    <property type="entry name" value="HTH_1"/>
    <property type="match status" value="1"/>
</dbReference>
<dbReference type="PRINTS" id="PR00039">
    <property type="entry name" value="HTHLYSR"/>
</dbReference>
<evidence type="ECO:0000259" key="5">
    <source>
        <dbReference type="PROSITE" id="PS50931"/>
    </source>
</evidence>
<proteinExistence type="inferred from homology"/>
<dbReference type="AlphaFoldDB" id="A0A1H3SXZ3"/>